<keyword evidence="2" id="KW-1185">Reference proteome</keyword>
<evidence type="ECO:0000313" key="1">
    <source>
        <dbReference type="EMBL" id="KGN66734.1"/>
    </source>
</evidence>
<evidence type="ECO:0000313" key="2">
    <source>
        <dbReference type="Proteomes" id="UP000029981"/>
    </source>
</evidence>
<sequence>MLERALKQGTNITFLKKEDMRILAQCHRLIAQDLCLFEPNVAHNDEWNMLVKLWNSSSAHMGYI</sequence>
<name>A0A0A0M0A7_CUCSA</name>
<dbReference type="AlphaFoldDB" id="A0A0A0M0A7"/>
<dbReference type="Proteomes" id="UP000029981">
    <property type="component" value="Chromosome 1"/>
</dbReference>
<reference evidence="1 2" key="4">
    <citation type="journal article" date="2011" name="BMC Genomics">
        <title>RNA-Seq improves annotation of protein-coding genes in the cucumber genome.</title>
        <authorList>
            <person name="Li Z."/>
            <person name="Zhang Z."/>
            <person name="Yan P."/>
            <person name="Huang S."/>
            <person name="Fei Z."/>
            <person name="Lin K."/>
        </authorList>
    </citation>
    <scope>NUCLEOTIDE SEQUENCE [LARGE SCALE GENOMIC DNA]</scope>
    <source>
        <strain evidence="2">cv. 9930</strain>
    </source>
</reference>
<gene>
    <name evidence="1" type="ORF">Csa_1G666440</name>
</gene>
<proteinExistence type="predicted"/>
<dbReference type="Gramene" id="KGN66734">
    <property type="protein sequence ID" value="KGN66734"/>
    <property type="gene ID" value="Csa_1G666440"/>
</dbReference>
<protein>
    <submittedName>
        <fullName evidence="1">Uncharacterized protein</fullName>
    </submittedName>
</protein>
<dbReference type="EMBL" id="CM002922">
    <property type="protein sequence ID" value="KGN66734.1"/>
    <property type="molecule type" value="Genomic_DNA"/>
</dbReference>
<accession>A0A0A0M0A7</accession>
<organism evidence="1 2">
    <name type="scientific">Cucumis sativus</name>
    <name type="common">Cucumber</name>
    <dbReference type="NCBI Taxonomy" id="3659"/>
    <lineage>
        <taxon>Eukaryota</taxon>
        <taxon>Viridiplantae</taxon>
        <taxon>Streptophyta</taxon>
        <taxon>Embryophyta</taxon>
        <taxon>Tracheophyta</taxon>
        <taxon>Spermatophyta</taxon>
        <taxon>Magnoliopsida</taxon>
        <taxon>eudicotyledons</taxon>
        <taxon>Gunneridae</taxon>
        <taxon>Pentapetalae</taxon>
        <taxon>rosids</taxon>
        <taxon>fabids</taxon>
        <taxon>Cucurbitales</taxon>
        <taxon>Cucurbitaceae</taxon>
        <taxon>Benincaseae</taxon>
        <taxon>Cucumis</taxon>
    </lineage>
</organism>
<reference evidence="1 2" key="2">
    <citation type="journal article" date="2009" name="PLoS ONE">
        <title>An integrated genetic and cytogenetic map of the cucumber genome.</title>
        <authorList>
            <person name="Ren Y."/>
            <person name="Zhang Z."/>
            <person name="Liu J."/>
            <person name="Staub J.E."/>
            <person name="Han Y."/>
            <person name="Cheng Z."/>
            <person name="Li X."/>
            <person name="Lu J."/>
            <person name="Miao H."/>
            <person name="Kang H."/>
            <person name="Xie B."/>
            <person name="Gu X."/>
            <person name="Wang X."/>
            <person name="Du Y."/>
            <person name="Jin W."/>
            <person name="Huang S."/>
        </authorList>
    </citation>
    <scope>NUCLEOTIDE SEQUENCE [LARGE SCALE GENOMIC DNA]</scope>
    <source>
        <strain evidence="2">cv. 9930</strain>
    </source>
</reference>
<reference evidence="1 2" key="1">
    <citation type="journal article" date="2009" name="Nat. Genet.">
        <title>The genome of the cucumber, Cucumis sativus L.</title>
        <authorList>
            <person name="Huang S."/>
            <person name="Li R."/>
            <person name="Zhang Z."/>
            <person name="Li L."/>
            <person name="Gu X."/>
            <person name="Fan W."/>
            <person name="Lucas W.J."/>
            <person name="Wang X."/>
            <person name="Xie B."/>
            <person name="Ni P."/>
            <person name="Ren Y."/>
            <person name="Zhu H."/>
            <person name="Li J."/>
            <person name="Lin K."/>
            <person name="Jin W."/>
            <person name="Fei Z."/>
            <person name="Li G."/>
            <person name="Staub J."/>
            <person name="Kilian A."/>
            <person name="van der Vossen E.A."/>
            <person name="Wu Y."/>
            <person name="Guo J."/>
            <person name="He J."/>
            <person name="Jia Z."/>
            <person name="Ren Y."/>
            <person name="Tian G."/>
            <person name="Lu Y."/>
            <person name="Ruan J."/>
            <person name="Qian W."/>
            <person name="Wang M."/>
            <person name="Huang Q."/>
            <person name="Li B."/>
            <person name="Xuan Z."/>
            <person name="Cao J."/>
            <person name="Asan"/>
            <person name="Wu Z."/>
            <person name="Zhang J."/>
            <person name="Cai Q."/>
            <person name="Bai Y."/>
            <person name="Zhao B."/>
            <person name="Han Y."/>
            <person name="Li Y."/>
            <person name="Li X."/>
            <person name="Wang S."/>
            <person name="Shi Q."/>
            <person name="Liu S."/>
            <person name="Cho W.K."/>
            <person name="Kim J.Y."/>
            <person name="Xu Y."/>
            <person name="Heller-Uszynska K."/>
            <person name="Miao H."/>
            <person name="Cheng Z."/>
            <person name="Zhang S."/>
            <person name="Wu J."/>
            <person name="Yang Y."/>
            <person name="Kang H."/>
            <person name="Li M."/>
            <person name="Liang H."/>
            <person name="Ren X."/>
            <person name="Shi Z."/>
            <person name="Wen M."/>
            <person name="Jian M."/>
            <person name="Yang H."/>
            <person name="Zhang G."/>
            <person name="Yang Z."/>
            <person name="Chen R."/>
            <person name="Liu S."/>
            <person name="Li J."/>
            <person name="Ma L."/>
            <person name="Liu H."/>
            <person name="Zhou Y."/>
            <person name="Zhao J."/>
            <person name="Fang X."/>
            <person name="Li G."/>
            <person name="Fang L."/>
            <person name="Li Y."/>
            <person name="Liu D."/>
            <person name="Zheng H."/>
            <person name="Zhang Y."/>
            <person name="Qin N."/>
            <person name="Li Z."/>
            <person name="Yang G."/>
            <person name="Yang S."/>
            <person name="Bolund L."/>
            <person name="Kristiansen K."/>
            <person name="Zheng H."/>
            <person name="Li S."/>
            <person name="Zhang X."/>
            <person name="Yang H."/>
            <person name="Wang J."/>
            <person name="Sun R."/>
            <person name="Zhang B."/>
            <person name="Jiang S."/>
            <person name="Wang J."/>
            <person name="Du Y."/>
            <person name="Li S."/>
        </authorList>
    </citation>
    <scope>NUCLEOTIDE SEQUENCE [LARGE SCALE GENOMIC DNA]</scope>
    <source>
        <strain evidence="2">cv. 9930</strain>
    </source>
</reference>
<reference evidence="1 2" key="3">
    <citation type="journal article" date="2010" name="BMC Genomics">
        <title>Transcriptome sequencing and comparative analysis of cucumber flowers with different sex types.</title>
        <authorList>
            <person name="Guo S."/>
            <person name="Zheng Y."/>
            <person name="Joung J.G."/>
            <person name="Liu S."/>
            <person name="Zhang Z."/>
            <person name="Crasta O.R."/>
            <person name="Sobral B.W."/>
            <person name="Xu Y."/>
            <person name="Huang S."/>
            <person name="Fei Z."/>
        </authorList>
    </citation>
    <scope>NUCLEOTIDE SEQUENCE [LARGE SCALE GENOMIC DNA]</scope>
    <source>
        <strain evidence="2">cv. 9930</strain>
    </source>
</reference>